<evidence type="ECO:0000256" key="1">
    <source>
        <dbReference type="ARBA" id="ARBA00004141"/>
    </source>
</evidence>
<dbReference type="eggNOG" id="COG2199">
    <property type="taxonomic scope" value="Bacteria"/>
</dbReference>
<dbReference type="GO" id="GO:0006355">
    <property type="term" value="P:regulation of DNA-templated transcription"/>
    <property type="evidence" value="ECO:0007669"/>
    <property type="project" value="InterPro"/>
</dbReference>
<dbReference type="PROSITE" id="PS50112">
    <property type="entry name" value="PAS"/>
    <property type="match status" value="2"/>
</dbReference>
<dbReference type="PANTHER" id="PTHR44757:SF2">
    <property type="entry name" value="BIOFILM ARCHITECTURE MAINTENANCE PROTEIN MBAA"/>
    <property type="match status" value="1"/>
</dbReference>
<feature type="transmembrane region" description="Helical" evidence="5">
    <location>
        <begin position="12"/>
        <end position="35"/>
    </location>
</feature>
<dbReference type="InterPro" id="IPR013767">
    <property type="entry name" value="PAS_fold"/>
</dbReference>
<dbReference type="Pfam" id="PF00989">
    <property type="entry name" value="PAS"/>
    <property type="match status" value="2"/>
</dbReference>
<dbReference type="GO" id="GO:0003824">
    <property type="term" value="F:catalytic activity"/>
    <property type="evidence" value="ECO:0007669"/>
    <property type="project" value="UniProtKB-ARBA"/>
</dbReference>
<dbReference type="HOGENOM" id="CLU_000445_11_4_7"/>
<dbReference type="GO" id="GO:0016020">
    <property type="term" value="C:membrane"/>
    <property type="evidence" value="ECO:0007669"/>
    <property type="project" value="UniProtKB-SubCell"/>
</dbReference>
<comment type="subcellular location">
    <subcellularLocation>
        <location evidence="1">Membrane</location>
        <topology evidence="1">Multi-pass membrane protein</topology>
    </subcellularLocation>
</comment>
<dbReference type="NCBIfam" id="TIGR00254">
    <property type="entry name" value="GGDEF"/>
    <property type="match status" value="1"/>
</dbReference>
<dbReference type="NCBIfam" id="TIGR00229">
    <property type="entry name" value="sensory_box"/>
    <property type="match status" value="2"/>
</dbReference>
<evidence type="ECO:0000256" key="2">
    <source>
        <dbReference type="ARBA" id="ARBA00022692"/>
    </source>
</evidence>
<dbReference type="InterPro" id="IPR029095">
    <property type="entry name" value="NarX-like_N"/>
</dbReference>
<dbReference type="InterPro" id="IPR052155">
    <property type="entry name" value="Biofilm_reg_signaling"/>
</dbReference>
<dbReference type="EMBL" id="CP001089">
    <property type="protein sequence ID" value="ACD96498.1"/>
    <property type="molecule type" value="Genomic_DNA"/>
</dbReference>
<dbReference type="CDD" id="cd00130">
    <property type="entry name" value="PAS"/>
    <property type="match status" value="2"/>
</dbReference>
<evidence type="ECO:0000259" key="6">
    <source>
        <dbReference type="PROSITE" id="PS50112"/>
    </source>
</evidence>
<dbReference type="OrthoDB" id="5333838at2"/>
<accession>B3E7I1</accession>
<dbReference type="STRING" id="398767.Glov_2785"/>
<dbReference type="FunFam" id="3.30.70.270:FF:000001">
    <property type="entry name" value="Diguanylate cyclase domain protein"/>
    <property type="match status" value="1"/>
</dbReference>
<organism evidence="8 9">
    <name type="scientific">Trichlorobacter lovleyi (strain ATCC BAA-1151 / DSM 17278 / SZ)</name>
    <name type="common">Geobacter lovleyi</name>
    <dbReference type="NCBI Taxonomy" id="398767"/>
    <lineage>
        <taxon>Bacteria</taxon>
        <taxon>Pseudomonadati</taxon>
        <taxon>Thermodesulfobacteriota</taxon>
        <taxon>Desulfuromonadia</taxon>
        <taxon>Geobacterales</taxon>
        <taxon>Geobacteraceae</taxon>
        <taxon>Trichlorobacter</taxon>
    </lineage>
</organism>
<evidence type="ECO:0000256" key="3">
    <source>
        <dbReference type="ARBA" id="ARBA00022989"/>
    </source>
</evidence>
<dbReference type="Proteomes" id="UP000002420">
    <property type="component" value="Chromosome"/>
</dbReference>
<dbReference type="KEGG" id="glo:Glov_2785"/>
<dbReference type="CDD" id="cd01949">
    <property type="entry name" value="GGDEF"/>
    <property type="match status" value="1"/>
</dbReference>
<dbReference type="AlphaFoldDB" id="B3E7I1"/>
<feature type="domain" description="PAS" evidence="6">
    <location>
        <begin position="353"/>
        <end position="391"/>
    </location>
</feature>
<evidence type="ECO:0000313" key="8">
    <source>
        <dbReference type="EMBL" id="ACD96498.1"/>
    </source>
</evidence>
<dbReference type="PROSITE" id="PS50887">
    <property type="entry name" value="GGDEF"/>
    <property type="match status" value="1"/>
</dbReference>
<dbReference type="InterPro" id="IPR035965">
    <property type="entry name" value="PAS-like_dom_sf"/>
</dbReference>
<dbReference type="InterPro" id="IPR043128">
    <property type="entry name" value="Rev_trsase/Diguanyl_cyclase"/>
</dbReference>
<dbReference type="PANTHER" id="PTHR44757">
    <property type="entry name" value="DIGUANYLATE CYCLASE DGCP"/>
    <property type="match status" value="1"/>
</dbReference>
<dbReference type="Gene3D" id="3.30.450.20">
    <property type="entry name" value="PAS domain"/>
    <property type="match status" value="2"/>
</dbReference>
<evidence type="ECO:0000256" key="4">
    <source>
        <dbReference type="ARBA" id="ARBA00023136"/>
    </source>
</evidence>
<sequence length="648" mass="72530">MDQKKIHNLKLIYGIALTFIGLTIFLSALLMGSAIKNHEDVARVINLSGRQRMLSQRITKGVLALAYTKDPKEQKHQLEVLSKSLYDLKAVHLGLQHGDPKLGLPSRDNTLQVKELFVAVEPYHAKIVQALATLLEKSKRETLDHGLLQRTVDVMFANEPAFLSIMEKITFRFDEDAKRRIKLLSHLQNSILAVDLLILFLVFLFIFRPTLKNLEISVGLLRDSEERLRAITDTAGDAIMIMDPQGAISYWNPAAEQMLGYRSEEVMGKNLHELLVPQRYHAEYQAALPNFFHTGSGDAVGKIRSLFAIRKDGQEIAVSHSLSAFLLNGEWHSVGILRDITESLQQQESLKNSEENVRLLLNSAAEAICGIDLDGNSTFANPSFLKMLGYTDLVQVIGKNVHQLTHHSYPDGTPFPVENCCLHRAIHDGLQIHLDSETLWRSDGSCFPVEIWAHPQITNNRLVGAVITFVDITERRKMEATLQQMAHYDILTGLPNRALFSDRVQQALVEAKRDRKCLAIMFIDLDKFKPVNDNYGHAVGDLLLKEVANRIKLPIRESDTVARIGGDEFVVLLKNIKDGQDALVVAEKIRTSLNMPFILNTLSLGISSSIGISVFPEHGPDEVTLCKNADTAMYQAKVSGRDAVRLFA</sequence>
<dbReference type="SUPFAM" id="SSF55785">
    <property type="entry name" value="PYP-like sensor domain (PAS domain)"/>
    <property type="match status" value="2"/>
</dbReference>
<name>B3E7I1_TRIL1</name>
<dbReference type="SMART" id="SM00267">
    <property type="entry name" value="GGDEF"/>
    <property type="match status" value="1"/>
</dbReference>
<proteinExistence type="predicted"/>
<keyword evidence="2 5" id="KW-0812">Transmembrane</keyword>
<evidence type="ECO:0000256" key="5">
    <source>
        <dbReference type="SAM" id="Phobius"/>
    </source>
</evidence>
<feature type="domain" description="GGDEF" evidence="7">
    <location>
        <begin position="516"/>
        <end position="648"/>
    </location>
</feature>
<reference evidence="8 9" key="1">
    <citation type="submission" date="2008-05" db="EMBL/GenBank/DDBJ databases">
        <title>Complete sequence of chromosome of Geobacter lovleyi SZ.</title>
        <authorList>
            <consortium name="US DOE Joint Genome Institute"/>
            <person name="Lucas S."/>
            <person name="Copeland A."/>
            <person name="Lapidus A."/>
            <person name="Glavina del Rio T."/>
            <person name="Dalin E."/>
            <person name="Tice H."/>
            <person name="Bruce D."/>
            <person name="Goodwin L."/>
            <person name="Pitluck S."/>
            <person name="Chertkov O."/>
            <person name="Meincke L."/>
            <person name="Brettin T."/>
            <person name="Detter J.C."/>
            <person name="Han C."/>
            <person name="Tapia R."/>
            <person name="Kuske C.R."/>
            <person name="Schmutz J."/>
            <person name="Larimer F."/>
            <person name="Land M."/>
            <person name="Hauser L."/>
            <person name="Kyrpides N."/>
            <person name="Mikhailova N."/>
            <person name="Sung Y."/>
            <person name="Fletcher K.E."/>
            <person name="Ritalahti K.M."/>
            <person name="Loeffler F.E."/>
            <person name="Richardson P."/>
        </authorList>
    </citation>
    <scope>NUCLEOTIDE SEQUENCE [LARGE SCALE GENOMIC DNA]</scope>
    <source>
        <strain evidence="9">ATCC BAA-1151 / DSM 17278 / SZ</strain>
    </source>
</reference>
<dbReference type="RefSeq" id="WP_012470827.1">
    <property type="nucleotide sequence ID" value="NC_010814.1"/>
</dbReference>
<dbReference type="Pfam" id="PF13675">
    <property type="entry name" value="PilJ"/>
    <property type="match status" value="1"/>
</dbReference>
<keyword evidence="3 5" id="KW-1133">Transmembrane helix</keyword>
<dbReference type="InterPro" id="IPR029787">
    <property type="entry name" value="Nucleotide_cyclase"/>
</dbReference>
<dbReference type="Pfam" id="PF00990">
    <property type="entry name" value="GGDEF"/>
    <property type="match status" value="1"/>
</dbReference>
<keyword evidence="4 5" id="KW-0472">Membrane</keyword>
<dbReference type="InterPro" id="IPR000160">
    <property type="entry name" value="GGDEF_dom"/>
</dbReference>
<evidence type="ECO:0000313" key="9">
    <source>
        <dbReference type="Proteomes" id="UP000002420"/>
    </source>
</evidence>
<evidence type="ECO:0000259" key="7">
    <source>
        <dbReference type="PROSITE" id="PS50887"/>
    </source>
</evidence>
<feature type="domain" description="PAS" evidence="6">
    <location>
        <begin position="224"/>
        <end position="278"/>
    </location>
</feature>
<feature type="transmembrane region" description="Helical" evidence="5">
    <location>
        <begin position="187"/>
        <end position="207"/>
    </location>
</feature>
<keyword evidence="9" id="KW-1185">Reference proteome</keyword>
<dbReference type="SUPFAM" id="SSF55073">
    <property type="entry name" value="Nucleotide cyclase"/>
    <property type="match status" value="1"/>
</dbReference>
<protein>
    <submittedName>
        <fullName evidence="8">Diguanylate cyclase with PAS/PAC sensor</fullName>
    </submittedName>
</protein>
<dbReference type="SMART" id="SM00091">
    <property type="entry name" value="PAS"/>
    <property type="match status" value="2"/>
</dbReference>
<dbReference type="eggNOG" id="COG5000">
    <property type="taxonomic scope" value="Bacteria"/>
</dbReference>
<dbReference type="Gene3D" id="3.30.70.270">
    <property type="match status" value="1"/>
</dbReference>
<gene>
    <name evidence="8" type="ordered locus">Glov_2785</name>
</gene>
<dbReference type="InterPro" id="IPR000014">
    <property type="entry name" value="PAS"/>
</dbReference>